<evidence type="ECO:0000256" key="1">
    <source>
        <dbReference type="SAM" id="Coils"/>
    </source>
</evidence>
<dbReference type="Pfam" id="PF07394">
    <property type="entry name" value="DUF1501"/>
    <property type="match status" value="1"/>
</dbReference>
<name>A0A941IFM8_9BURK</name>
<keyword evidence="4" id="KW-1185">Reference proteome</keyword>
<dbReference type="RefSeq" id="WP_212675651.1">
    <property type="nucleotide sequence ID" value="NZ_JAGSPJ010000004.1"/>
</dbReference>
<dbReference type="EMBL" id="JAGSPJ010000004">
    <property type="protein sequence ID" value="MBR7800522.1"/>
    <property type="molecule type" value="Genomic_DNA"/>
</dbReference>
<keyword evidence="1" id="KW-0175">Coiled coil</keyword>
<dbReference type="InterPro" id="IPR010869">
    <property type="entry name" value="DUF1501"/>
</dbReference>
<feature type="chain" id="PRO_5036914288" evidence="2">
    <location>
        <begin position="29"/>
        <end position="417"/>
    </location>
</feature>
<keyword evidence="2" id="KW-0732">Signal</keyword>
<evidence type="ECO:0000313" key="4">
    <source>
        <dbReference type="Proteomes" id="UP000678545"/>
    </source>
</evidence>
<feature type="coiled-coil region" evidence="1">
    <location>
        <begin position="215"/>
        <end position="242"/>
    </location>
</feature>
<dbReference type="AlphaFoldDB" id="A0A941IFM8"/>
<dbReference type="PANTHER" id="PTHR43737:SF1">
    <property type="entry name" value="DUF1501 DOMAIN-CONTAINING PROTEIN"/>
    <property type="match status" value="1"/>
</dbReference>
<feature type="signal peptide" evidence="2">
    <location>
        <begin position="1"/>
        <end position="28"/>
    </location>
</feature>
<comment type="caution">
    <text evidence="3">The sequence shown here is derived from an EMBL/GenBank/DDBJ whole genome shotgun (WGS) entry which is preliminary data.</text>
</comment>
<accession>A0A941IFM8</accession>
<protein>
    <submittedName>
        <fullName evidence="3">DUF1501 domain-containing protein</fullName>
    </submittedName>
</protein>
<sequence>MQRRSFLKHLGTYSLAAASLPLSSQLFAAAAGSSSPHRTLVVFLRGAYDASSLLVPISSNFYYEARPNIAIAQPGSDPSTALALNADWGLHPALRTSIYPLYQAGEVAFLPFAGTHDLSRSHFETQDSIEMGQELGGSRNYQSGFLNRLAAQLNAGAAMSFTDQLPIILRGDAKVANAGLQKLGKNRLDERQSSIIAQMYGKTSLEKQVADGFEVRSEVEQNRKLEEQAMLMNKQNMQKNQMNDDGNRDAISSKGFELEARRIGKMMRDKYQLGFVDVGGWDTHVNQGGATGTLASKLEELGRGLAGFRAEMGSQWKNTTVVVISEFGRTFRENGKRGTDHGHGSVYWVLGGSVKGGRVVGEQVALTPNSLFQQRDYPVLNEYRAVLGGLFARAYGLNTAQSDSVFKGVAPLDLGLL</sequence>
<gene>
    <name evidence="3" type="ORF">KDM90_10995</name>
</gene>
<reference evidence="3" key="1">
    <citation type="submission" date="2021-04" db="EMBL/GenBank/DDBJ databases">
        <title>novel species isolated from subtropical streams in China.</title>
        <authorList>
            <person name="Lu H."/>
        </authorList>
    </citation>
    <scope>NUCLEOTIDE SEQUENCE</scope>
    <source>
        <strain evidence="3">FT137W</strain>
    </source>
</reference>
<evidence type="ECO:0000256" key="2">
    <source>
        <dbReference type="SAM" id="SignalP"/>
    </source>
</evidence>
<dbReference type="Proteomes" id="UP000678545">
    <property type="component" value="Unassembled WGS sequence"/>
</dbReference>
<organism evidence="3 4">
    <name type="scientific">Undibacterium fentianense</name>
    <dbReference type="NCBI Taxonomy" id="2828728"/>
    <lineage>
        <taxon>Bacteria</taxon>
        <taxon>Pseudomonadati</taxon>
        <taxon>Pseudomonadota</taxon>
        <taxon>Betaproteobacteria</taxon>
        <taxon>Burkholderiales</taxon>
        <taxon>Oxalobacteraceae</taxon>
        <taxon>Undibacterium</taxon>
    </lineage>
</organism>
<evidence type="ECO:0000313" key="3">
    <source>
        <dbReference type="EMBL" id="MBR7800522.1"/>
    </source>
</evidence>
<dbReference type="PANTHER" id="PTHR43737">
    <property type="entry name" value="BLL7424 PROTEIN"/>
    <property type="match status" value="1"/>
</dbReference>
<proteinExistence type="predicted"/>